<accession>A0AAN6IT49</accession>
<dbReference type="Gene3D" id="3.90.70.80">
    <property type="match status" value="1"/>
</dbReference>
<feature type="compositionally biased region" description="Low complexity" evidence="1">
    <location>
        <begin position="135"/>
        <end position="147"/>
    </location>
</feature>
<evidence type="ECO:0000313" key="3">
    <source>
        <dbReference type="EMBL" id="KAJ8989428.1"/>
    </source>
</evidence>
<feature type="compositionally biased region" description="Low complexity" evidence="1">
    <location>
        <begin position="91"/>
        <end position="106"/>
    </location>
</feature>
<dbReference type="Pfam" id="PF02338">
    <property type="entry name" value="OTU"/>
    <property type="match status" value="1"/>
</dbReference>
<evidence type="ECO:0000256" key="1">
    <source>
        <dbReference type="SAM" id="MobiDB-lite"/>
    </source>
</evidence>
<feature type="compositionally biased region" description="Basic residues" evidence="1">
    <location>
        <begin position="117"/>
        <end position="130"/>
    </location>
</feature>
<dbReference type="InterPro" id="IPR038765">
    <property type="entry name" value="Papain-like_cys_pep_sf"/>
</dbReference>
<name>A0AAN6IT49_EXODE</name>
<feature type="compositionally biased region" description="Basic residues" evidence="1">
    <location>
        <begin position="20"/>
        <end position="32"/>
    </location>
</feature>
<keyword evidence="3" id="KW-0378">Hydrolase</keyword>
<feature type="domain" description="OTU" evidence="2">
    <location>
        <begin position="169"/>
        <end position="307"/>
    </location>
</feature>
<organism evidence="3 4">
    <name type="scientific">Exophiala dermatitidis</name>
    <name type="common">Black yeast-like fungus</name>
    <name type="synonym">Wangiella dermatitidis</name>
    <dbReference type="NCBI Taxonomy" id="5970"/>
    <lineage>
        <taxon>Eukaryota</taxon>
        <taxon>Fungi</taxon>
        <taxon>Dikarya</taxon>
        <taxon>Ascomycota</taxon>
        <taxon>Pezizomycotina</taxon>
        <taxon>Eurotiomycetes</taxon>
        <taxon>Chaetothyriomycetidae</taxon>
        <taxon>Chaetothyriales</taxon>
        <taxon>Herpotrichiellaceae</taxon>
        <taxon>Exophiala</taxon>
    </lineage>
</organism>
<evidence type="ECO:0000259" key="2">
    <source>
        <dbReference type="PROSITE" id="PS50802"/>
    </source>
</evidence>
<dbReference type="InterPro" id="IPR003323">
    <property type="entry name" value="OTU_dom"/>
</dbReference>
<dbReference type="GO" id="GO:0016579">
    <property type="term" value="P:protein deubiquitination"/>
    <property type="evidence" value="ECO:0007669"/>
    <property type="project" value="TreeGrafter"/>
</dbReference>
<reference evidence="3" key="1">
    <citation type="submission" date="2023-01" db="EMBL/GenBank/DDBJ databases">
        <title>Exophiala dermititidis isolated from Cystic Fibrosis Patient.</title>
        <authorList>
            <person name="Kurbessoian T."/>
            <person name="Crocker A."/>
            <person name="Murante D."/>
            <person name="Hogan D.A."/>
            <person name="Stajich J.E."/>
        </authorList>
    </citation>
    <scope>NUCLEOTIDE SEQUENCE</scope>
    <source>
        <strain evidence="3">Ex8</strain>
    </source>
</reference>
<feature type="compositionally biased region" description="Basic and acidic residues" evidence="1">
    <location>
        <begin position="33"/>
        <end position="51"/>
    </location>
</feature>
<dbReference type="Proteomes" id="UP001161757">
    <property type="component" value="Unassembled WGS sequence"/>
</dbReference>
<gene>
    <name evidence="3" type="primary">OTU2</name>
    <name evidence="3" type="ORF">HRR80_006663</name>
</gene>
<dbReference type="PANTHER" id="PTHR12419:SF10">
    <property type="entry name" value="DEUBIQUITINASE OTUD6B"/>
    <property type="match status" value="1"/>
</dbReference>
<dbReference type="EMBL" id="JAJGCB010000014">
    <property type="protein sequence ID" value="KAJ8989428.1"/>
    <property type="molecule type" value="Genomic_DNA"/>
</dbReference>
<comment type="caution">
    <text evidence="3">The sequence shown here is derived from an EMBL/GenBank/DDBJ whole genome shotgun (WGS) entry which is preliminary data.</text>
</comment>
<dbReference type="CDD" id="cd22762">
    <property type="entry name" value="OTU_fungi_OTU2-like"/>
    <property type="match status" value="1"/>
</dbReference>
<dbReference type="PROSITE" id="PS50802">
    <property type="entry name" value="OTU"/>
    <property type="match status" value="1"/>
</dbReference>
<dbReference type="SUPFAM" id="SSF54001">
    <property type="entry name" value="Cysteine proteinases"/>
    <property type="match status" value="1"/>
</dbReference>
<dbReference type="InterPro" id="IPR049771">
    <property type="entry name" value="OTU2-like_OTU"/>
</dbReference>
<dbReference type="AlphaFoldDB" id="A0AAN6IT49"/>
<dbReference type="GO" id="GO:0004843">
    <property type="term" value="F:cysteine-type deubiquitinase activity"/>
    <property type="evidence" value="ECO:0007669"/>
    <property type="project" value="UniProtKB-EC"/>
</dbReference>
<evidence type="ECO:0000313" key="4">
    <source>
        <dbReference type="Proteomes" id="UP001161757"/>
    </source>
</evidence>
<dbReference type="InterPro" id="IPR050704">
    <property type="entry name" value="Peptidase_C85-like"/>
</dbReference>
<feature type="region of interest" description="Disordered" evidence="1">
    <location>
        <begin position="1"/>
        <end position="150"/>
    </location>
</feature>
<protein>
    <submittedName>
        <fullName evidence="3">OTU protein</fullName>
        <ecNumber evidence="3">3.4.19.12</ecNumber>
    </submittedName>
</protein>
<proteinExistence type="predicted"/>
<feature type="compositionally biased region" description="Basic and acidic residues" evidence="1">
    <location>
        <begin position="1"/>
        <end position="16"/>
    </location>
</feature>
<sequence length="316" mass="35212">MEELLARHRKEKRDLQSRITQKKKNATKKTRKGVNDECERLERELAERQEAELAALTGNGNGNDTTDGLEASVDALNLDEDPVDGNFETIPQEQNETPPNPNNVAPSPSPSADQQSRPKKPNRQKARLARRAAEQEAQAAAAALEAENQPDLREQELASMKKQMESLGLSETQIRPDGHCLFSACAHSMPAELVSKTGPSPAKEPYQNVRIAAAEFMASHPDDFGPFLEEPLETYVKKIRDTAEWGGQLELQAIARSYNIDINVLQADGRVEKISSAENKDPEEAIWLAYYRHSFGLGEHYNALRRKDVDKKSSNS</sequence>
<dbReference type="EC" id="3.4.19.12" evidence="3"/>
<dbReference type="PANTHER" id="PTHR12419">
    <property type="entry name" value="OTU DOMAIN CONTAINING PROTEIN"/>
    <property type="match status" value="1"/>
</dbReference>
<feature type="compositionally biased region" description="Low complexity" evidence="1">
    <location>
        <begin position="52"/>
        <end position="70"/>
    </location>
</feature>